<dbReference type="Proteomes" id="UP000510682">
    <property type="component" value="Chromosome"/>
</dbReference>
<proteinExistence type="predicted"/>
<dbReference type="RefSeq" id="WP_180918126.1">
    <property type="nucleotide sequence ID" value="NZ_CP059165.1"/>
</dbReference>
<sequence length="100" mass="11054">MTGFSGFSEGIGTLKLECPQAHPVGRILRESAHQSVQYDPGAAVGPRRFWPNDDEQAQFATRCRFCDRPVGDATATLQTKFTDLLADASETYRTTTLPYL</sequence>
<dbReference type="AlphaFoldDB" id="A0A7D6E849"/>
<gene>
    <name evidence="1" type="ORF">H0P51_11295</name>
</gene>
<dbReference type="KEGG" id="mgor:H0P51_11295"/>
<name>A0A7D6E849_9MYCO</name>
<reference evidence="1" key="1">
    <citation type="submission" date="2020-07" db="EMBL/GenBank/DDBJ databases">
        <title>Description of Mycobacterium gordonae subsp. intergordonae subsp.nov. and Mycobacterium gordonae subsp. gordonae subsp. nov.</title>
        <authorList>
            <person name="Huang H."/>
        </authorList>
    </citation>
    <scope>NUCLEOTIDE SEQUENCE [LARGE SCALE GENOMIC DNA]</scope>
    <source>
        <strain evidence="1">24T</strain>
    </source>
</reference>
<evidence type="ECO:0000313" key="2">
    <source>
        <dbReference type="Proteomes" id="UP000510682"/>
    </source>
</evidence>
<evidence type="ECO:0000313" key="1">
    <source>
        <dbReference type="EMBL" id="QLL09402.1"/>
    </source>
</evidence>
<accession>A0A7D6E849</accession>
<protein>
    <submittedName>
        <fullName evidence="1">Uncharacterized protein</fullName>
    </submittedName>
</protein>
<organism evidence="1 2">
    <name type="scientific">Mycobacterium vicinigordonae</name>
    <dbReference type="NCBI Taxonomy" id="1719132"/>
    <lineage>
        <taxon>Bacteria</taxon>
        <taxon>Bacillati</taxon>
        <taxon>Actinomycetota</taxon>
        <taxon>Actinomycetes</taxon>
        <taxon>Mycobacteriales</taxon>
        <taxon>Mycobacteriaceae</taxon>
        <taxon>Mycobacterium</taxon>
    </lineage>
</organism>
<reference evidence="1" key="2">
    <citation type="submission" date="2020-07" db="EMBL/GenBank/DDBJ databases">
        <authorList>
            <person name="Yu X."/>
        </authorList>
    </citation>
    <scope>NUCLEOTIDE SEQUENCE [LARGE SCALE GENOMIC DNA]</scope>
    <source>
        <strain evidence="1">24T</strain>
    </source>
</reference>
<dbReference type="EMBL" id="CP059165">
    <property type="protein sequence ID" value="QLL09402.1"/>
    <property type="molecule type" value="Genomic_DNA"/>
</dbReference>
<keyword evidence="2" id="KW-1185">Reference proteome</keyword>